<name>G7Z948_AZOL4</name>
<accession>G7Z948</accession>
<sequence>MMPPIRPFFRTQPNRPLLDHALAVAVVALLMIGLSGEVRGALAGLMEQVEGARTTLLAH</sequence>
<evidence type="ECO:0000313" key="1">
    <source>
        <dbReference type="EMBL" id="CBS87497.1"/>
    </source>
</evidence>
<organism evidence="1 2">
    <name type="scientific">Azospirillum lipoferum (strain 4B)</name>
    <dbReference type="NCBI Taxonomy" id="862719"/>
    <lineage>
        <taxon>Bacteria</taxon>
        <taxon>Pseudomonadati</taxon>
        <taxon>Pseudomonadota</taxon>
        <taxon>Alphaproteobacteria</taxon>
        <taxon>Rhodospirillales</taxon>
        <taxon>Azospirillaceae</taxon>
        <taxon>Azospirillum</taxon>
    </lineage>
</organism>
<proteinExistence type="predicted"/>
<gene>
    <name evidence="1" type="ordered locus">AZOLI_2278</name>
</gene>
<dbReference type="HOGENOM" id="CLU_2950269_0_0_5"/>
<dbReference type="EMBL" id="FQ311868">
    <property type="protein sequence ID" value="CBS87497.1"/>
    <property type="molecule type" value="Genomic_DNA"/>
</dbReference>
<dbReference type="Proteomes" id="UP000005667">
    <property type="component" value="Chromosome"/>
</dbReference>
<keyword evidence="2" id="KW-1185">Reference proteome</keyword>
<dbReference type="KEGG" id="ali:AZOLI_2278"/>
<protein>
    <submittedName>
        <fullName evidence="1">Uncharacterized protein</fullName>
    </submittedName>
</protein>
<dbReference type="AlphaFoldDB" id="G7Z948"/>
<reference evidence="2" key="1">
    <citation type="journal article" date="2011" name="PLoS Genet.">
        <title>Azospirillum genomes reveal transition of bacteria from aquatic to terrestrial environments.</title>
        <authorList>
            <person name="Wisniewski-Dye F."/>
            <person name="Borziak K."/>
            <person name="Khalsa-Moyers G."/>
            <person name="Alexandre G."/>
            <person name="Sukharnikov L.O."/>
            <person name="Wuichet K."/>
            <person name="Hurst G.B."/>
            <person name="McDonald W.H."/>
            <person name="Robertson J.S."/>
            <person name="Barbe V."/>
            <person name="Calteau A."/>
            <person name="Rouy Z."/>
            <person name="Mangenot S."/>
            <person name="Prigent-Combaret C."/>
            <person name="Normand P."/>
            <person name="Boyer M."/>
            <person name="Siguier P."/>
            <person name="Dessaux Y."/>
            <person name="Elmerich C."/>
            <person name="Condemine G."/>
            <person name="Krishnen G."/>
            <person name="Kennedy I."/>
            <person name="Paterson A.H."/>
            <person name="Gonzalez V."/>
            <person name="Mavingui P."/>
            <person name="Zhulin I.B."/>
        </authorList>
    </citation>
    <scope>NUCLEOTIDE SEQUENCE [LARGE SCALE GENOMIC DNA]</scope>
    <source>
        <strain evidence="2">4B</strain>
    </source>
</reference>
<evidence type="ECO:0000313" key="2">
    <source>
        <dbReference type="Proteomes" id="UP000005667"/>
    </source>
</evidence>